<dbReference type="InterPro" id="IPR004879">
    <property type="entry name" value="Ssp411-like_TRX"/>
</dbReference>
<dbReference type="RefSeq" id="WP_002655259.1">
    <property type="nucleotide sequence ID" value="NZ_CH672377.1"/>
</dbReference>
<dbReference type="OrthoDB" id="9762614at2"/>
<feature type="domain" description="Spermatogenesis-associated protein 20-like TRX" evidence="1">
    <location>
        <begin position="3"/>
        <end position="164"/>
    </location>
</feature>
<name>A3ZKV6_9BACT</name>
<dbReference type="InterPro" id="IPR024705">
    <property type="entry name" value="Ssp411"/>
</dbReference>
<reference evidence="2 3" key="1">
    <citation type="submission" date="2006-02" db="EMBL/GenBank/DDBJ databases">
        <authorList>
            <person name="Amann R."/>
            <person name="Ferriera S."/>
            <person name="Johnson J."/>
            <person name="Kravitz S."/>
            <person name="Halpern A."/>
            <person name="Remington K."/>
            <person name="Beeson K."/>
            <person name="Tran B."/>
            <person name="Rogers Y.-H."/>
            <person name="Friedman R."/>
            <person name="Venter J.C."/>
        </authorList>
    </citation>
    <scope>NUCLEOTIDE SEQUENCE [LARGE SCALE GENOMIC DNA]</scope>
    <source>
        <strain evidence="2 3">DSM 3645</strain>
    </source>
</reference>
<dbReference type="PANTHER" id="PTHR42899:SF1">
    <property type="entry name" value="SPERMATOGENESIS-ASSOCIATED PROTEIN 20"/>
    <property type="match status" value="1"/>
</dbReference>
<dbReference type="AlphaFoldDB" id="A3ZKV6"/>
<dbReference type="InterPro" id="IPR008928">
    <property type="entry name" value="6-hairpin_glycosidase_sf"/>
</dbReference>
<evidence type="ECO:0000313" key="2">
    <source>
        <dbReference type="EMBL" id="EAQ82389.1"/>
    </source>
</evidence>
<dbReference type="Gene3D" id="3.40.30.10">
    <property type="entry name" value="Glutaredoxin"/>
    <property type="match status" value="1"/>
</dbReference>
<dbReference type="Gene3D" id="1.50.10.20">
    <property type="match status" value="1"/>
</dbReference>
<dbReference type="EMBL" id="AANZ01000001">
    <property type="protein sequence ID" value="EAQ82389.1"/>
    <property type="molecule type" value="Genomic_DNA"/>
</dbReference>
<dbReference type="Proteomes" id="UP000004358">
    <property type="component" value="Unassembled WGS sequence"/>
</dbReference>
<comment type="caution">
    <text evidence="2">The sequence shown here is derived from an EMBL/GenBank/DDBJ whole genome shotgun (WGS) entry which is preliminary data.</text>
</comment>
<dbReference type="PANTHER" id="PTHR42899">
    <property type="entry name" value="SPERMATOGENESIS-ASSOCIATED PROTEIN 20"/>
    <property type="match status" value="1"/>
</dbReference>
<dbReference type="HOGENOM" id="CLU_014051_4_1_0"/>
<dbReference type="GO" id="GO:0005975">
    <property type="term" value="P:carbohydrate metabolic process"/>
    <property type="evidence" value="ECO:0007669"/>
    <property type="project" value="InterPro"/>
</dbReference>
<dbReference type="InterPro" id="IPR036249">
    <property type="entry name" value="Thioredoxin-like_sf"/>
</dbReference>
<proteinExistence type="predicted"/>
<dbReference type="STRING" id="314230.DSM3645_08327"/>
<dbReference type="PIRSF" id="PIRSF006402">
    <property type="entry name" value="UCP006402_thioredoxin"/>
    <property type="match status" value="1"/>
</dbReference>
<sequence>MANRLTHESSPYLLQHAANPVDWRPWDQAAIAEAVEADKPIFLSIGYSACHWCHVMEHESFENQEIADYLNEHFVSIKVDREERPDLDQIYMNAVQMLTGRGGWPMSVFLTPQLKPFFGGTYWPPTPRGGMPGFDQVLKAVMDAWENRRAIALEQSEKFAERLQEIGQAEDSGEQIDLHLLDDAYKYLESIYDFRHGGFGGAPKFPHTMDIEVCLRYSRRQPSSRALEMAIHNLDQMARGGIYDHLGGGFARYSVDARWLVPHFEKMLYDNALLAGVYIDGYRATGREDFARVARETCDYVLHYLTDEAGGFQSTEDADSEGEEGKFYVWTPQEIVDILGEGEGRRFCEIFDVSESGNFEGKNILNLPQSIEDWGAASNLDVVELRRELDVARQQLLQVRDKRIRPAKDDKVLVSWNGLMIDSLARAAGALSEPKYLIAAERAADFVFDKMIDDSGRLLHSYRHGVAKLAAYLDDYANLANACISLYEASFAERWLKRAIELTNLMMRHFGDPVGGGYYFTADDHEKLIARNKDLYDNSVPSGNSMAAVVLLRLSALLGNTELLDEAVTTIRVAAPLMKKHPTATGQMLAAVDRYLGPAREVVIFGNADSGATHEFLAELRRSYTPNSAIACVSSEKALPSGSPLAPIFAGKGPLPEADGTVYVCENFACQRPVTAAEAIADLRQSPA</sequence>
<dbReference type="Pfam" id="PF03190">
    <property type="entry name" value="Thioredox_DsbH"/>
    <property type="match status" value="1"/>
</dbReference>
<dbReference type="CDD" id="cd02955">
    <property type="entry name" value="SSP411"/>
    <property type="match status" value="1"/>
</dbReference>
<evidence type="ECO:0000259" key="1">
    <source>
        <dbReference type="Pfam" id="PF03190"/>
    </source>
</evidence>
<gene>
    <name evidence="2" type="ORF">DSM3645_08327</name>
</gene>
<dbReference type="eggNOG" id="COG1331">
    <property type="taxonomic scope" value="Bacteria"/>
</dbReference>
<protein>
    <recommendedName>
        <fullName evidence="1">Spermatogenesis-associated protein 20-like TRX domain-containing protein</fullName>
    </recommendedName>
</protein>
<accession>A3ZKV6</accession>
<dbReference type="SUPFAM" id="SSF52833">
    <property type="entry name" value="Thioredoxin-like"/>
    <property type="match status" value="1"/>
</dbReference>
<organism evidence="2 3">
    <name type="scientific">Blastopirellula marina DSM 3645</name>
    <dbReference type="NCBI Taxonomy" id="314230"/>
    <lineage>
        <taxon>Bacteria</taxon>
        <taxon>Pseudomonadati</taxon>
        <taxon>Planctomycetota</taxon>
        <taxon>Planctomycetia</taxon>
        <taxon>Pirellulales</taxon>
        <taxon>Pirellulaceae</taxon>
        <taxon>Blastopirellula</taxon>
    </lineage>
</organism>
<dbReference type="SUPFAM" id="SSF48208">
    <property type="entry name" value="Six-hairpin glycosidases"/>
    <property type="match status" value="1"/>
</dbReference>
<evidence type="ECO:0000313" key="3">
    <source>
        <dbReference type="Proteomes" id="UP000004358"/>
    </source>
</evidence>